<keyword evidence="5" id="KW-1185">Reference proteome</keyword>
<evidence type="ECO:0000313" key="5">
    <source>
        <dbReference type="Proteomes" id="UP000838763"/>
    </source>
</evidence>
<evidence type="ECO:0000256" key="2">
    <source>
        <dbReference type="SAM" id="SignalP"/>
    </source>
</evidence>
<keyword evidence="2" id="KW-0732">Signal</keyword>
<feature type="region of interest" description="Disordered" evidence="1">
    <location>
        <begin position="430"/>
        <end position="449"/>
    </location>
</feature>
<evidence type="ECO:0000256" key="1">
    <source>
        <dbReference type="SAM" id="MobiDB-lite"/>
    </source>
</evidence>
<feature type="domain" description="2EXR" evidence="3">
    <location>
        <begin position="478"/>
        <end position="640"/>
    </location>
</feature>
<proteinExistence type="predicted"/>
<feature type="compositionally biased region" description="Polar residues" evidence="1">
    <location>
        <begin position="187"/>
        <end position="203"/>
    </location>
</feature>
<feature type="compositionally biased region" description="Low complexity" evidence="1">
    <location>
        <begin position="208"/>
        <end position="229"/>
    </location>
</feature>
<sequence length="827" mass="91644">MKLFTEFSLLALSATSTLAYTIPVDAGSIVRRDRQPDYQTIAAWETTGSCFSYFELLDPERSARPCRKEDLDQSIDWQDDDGNDFTPGVCICDGIGEVAEVISDIVIEALQQMDEVFCAVCLSAFDTIIQTGILAIPGAAKTFLENGGEAADFFGGWVGKTCNLPDWNFDLLGMVFGVLKDAPDSTATSVGTVDAPSPTSNPSEADKTSATGASTSTSASSTTEDACAARSTNGANNRGSTRRAIDLGILDLLQPPSGQAVELIAQFCNSAWTRPGQPAKRGAGNGELEPRVIILARDGEVAPKGMKYTQIGQEAVWSQSFGTCPGVVLVGKPRNSNNYRGYLMHMSLGGEEDGFLKVRKAFNGLINAVEADGMTDLRGWLYTVDTRPTSPEVLEYPELMNYVEPLEVMYASIWAALQRLVGCGGHIPRSKDPTPCSSHPATREYSDLASPCTSMPLAPPPHLRIVNTSYYYAEDVSFPKFPKLPPDLRIAIWQAYLKEHRLLEVQVDPWAPDNQPTERRRPRRLSQANRHRQGRGPRHLSPDNPRSHWRPSRDDQPVQPPVVTRPWSTTNHLGKVVSGQGYDAIVLGLRIHSKLLRVSRESRRAALSFYRVHLPCSFQRYADEYQDKVKGMLYFNPDHDLRAHDPRHVGLVNVGLRSSRVETFSRHARDITDPHVKAAFVSFLSGIREIIWVTYSSFGRTMMPYQGFDNEKIGRDPRPVGPELRYVLTRAPDPRSGRVGWSMLLDMWQAHPAQPARQRALYAFREAASHDPPIEGPEELSKAVRPAIGFWLFPVEAAGDIRGYHMGTKTEYDLSAYWPELALSCLT</sequence>
<comment type="caution">
    <text evidence="4">The sequence shown here is derived from an EMBL/GenBank/DDBJ whole genome shotgun (WGS) entry which is preliminary data.</text>
</comment>
<feature type="region of interest" description="Disordered" evidence="1">
    <location>
        <begin position="187"/>
        <end position="240"/>
    </location>
</feature>
<dbReference type="Proteomes" id="UP000838763">
    <property type="component" value="Unassembled WGS sequence"/>
</dbReference>
<gene>
    <name evidence="4" type="ORF">PPNO1_LOCUS5675</name>
</gene>
<accession>A0A9P1H3I0</accession>
<dbReference type="InterPro" id="IPR045518">
    <property type="entry name" value="2EXR"/>
</dbReference>
<feature type="region of interest" description="Disordered" evidence="1">
    <location>
        <begin position="510"/>
        <end position="567"/>
    </location>
</feature>
<organism evidence="4 5">
    <name type="scientific">Parascedosporium putredinis</name>
    <dbReference type="NCBI Taxonomy" id="1442378"/>
    <lineage>
        <taxon>Eukaryota</taxon>
        <taxon>Fungi</taxon>
        <taxon>Dikarya</taxon>
        <taxon>Ascomycota</taxon>
        <taxon>Pezizomycotina</taxon>
        <taxon>Sordariomycetes</taxon>
        <taxon>Hypocreomycetidae</taxon>
        <taxon>Microascales</taxon>
        <taxon>Microascaceae</taxon>
        <taxon>Parascedosporium</taxon>
    </lineage>
</organism>
<feature type="compositionally biased region" description="Basic residues" evidence="1">
    <location>
        <begin position="520"/>
        <end position="538"/>
    </location>
</feature>
<feature type="chain" id="PRO_5040321453" description="2EXR domain-containing protein" evidence="2">
    <location>
        <begin position="20"/>
        <end position="827"/>
    </location>
</feature>
<dbReference type="AlphaFoldDB" id="A0A9P1H3I0"/>
<evidence type="ECO:0000259" key="3">
    <source>
        <dbReference type="Pfam" id="PF20150"/>
    </source>
</evidence>
<dbReference type="OrthoDB" id="73875at2759"/>
<feature type="compositionally biased region" description="Polar residues" evidence="1">
    <location>
        <begin position="230"/>
        <end position="239"/>
    </location>
</feature>
<feature type="signal peptide" evidence="2">
    <location>
        <begin position="1"/>
        <end position="19"/>
    </location>
</feature>
<protein>
    <recommendedName>
        <fullName evidence="3">2EXR domain-containing protein</fullName>
    </recommendedName>
</protein>
<reference evidence="4" key="1">
    <citation type="submission" date="2022-11" db="EMBL/GenBank/DDBJ databases">
        <authorList>
            <person name="Scott C."/>
            <person name="Bruce N."/>
        </authorList>
    </citation>
    <scope>NUCLEOTIDE SEQUENCE</scope>
</reference>
<evidence type="ECO:0000313" key="4">
    <source>
        <dbReference type="EMBL" id="CAI4216004.1"/>
    </source>
</evidence>
<name>A0A9P1H3I0_9PEZI</name>
<dbReference type="Pfam" id="PF20150">
    <property type="entry name" value="2EXR"/>
    <property type="match status" value="1"/>
</dbReference>
<dbReference type="EMBL" id="CALLCH030000014">
    <property type="protein sequence ID" value="CAI4216004.1"/>
    <property type="molecule type" value="Genomic_DNA"/>
</dbReference>